<accession>E6TZ59</accession>
<dbReference type="EMBL" id="CP002394">
    <property type="protein sequence ID" value="ADU28921.1"/>
    <property type="molecule type" value="Genomic_DNA"/>
</dbReference>
<dbReference type="HOGENOM" id="CLU_2566648_0_0_9"/>
<evidence type="ECO:0000313" key="2">
    <source>
        <dbReference type="EMBL" id="ADU28921.1"/>
    </source>
</evidence>
<sequence>MKFFPHCFAVASFIFTIIVCYNLGSWLNIAWLKYWYEIERPAKGVLFEAGGSIIPVILAIIAYYFTLIWSKKRLLMTKRWT</sequence>
<organism evidence="2 3">
    <name type="scientific">Evansella cellulosilytica (strain ATCC 21833 / DSM 2522 / FERM P-1141 / JCM 9156 / N-4)</name>
    <name type="common">Bacillus cellulosilyticus</name>
    <dbReference type="NCBI Taxonomy" id="649639"/>
    <lineage>
        <taxon>Bacteria</taxon>
        <taxon>Bacillati</taxon>
        <taxon>Bacillota</taxon>
        <taxon>Bacilli</taxon>
        <taxon>Bacillales</taxon>
        <taxon>Bacillaceae</taxon>
        <taxon>Evansella</taxon>
    </lineage>
</organism>
<keyword evidence="3" id="KW-1185">Reference proteome</keyword>
<dbReference type="AlphaFoldDB" id="E6TZ59"/>
<keyword evidence="1" id="KW-0812">Transmembrane</keyword>
<feature type="transmembrane region" description="Helical" evidence="1">
    <location>
        <begin position="49"/>
        <end position="69"/>
    </location>
</feature>
<name>E6TZ59_EVAC2</name>
<evidence type="ECO:0000256" key="1">
    <source>
        <dbReference type="SAM" id="Phobius"/>
    </source>
</evidence>
<keyword evidence="1" id="KW-0472">Membrane</keyword>
<dbReference type="OrthoDB" id="2887201at2"/>
<dbReference type="KEGG" id="bco:Bcell_0639"/>
<keyword evidence="1" id="KW-1133">Transmembrane helix</keyword>
<gene>
    <name evidence="2" type="ordered locus">Bcell_0639</name>
</gene>
<dbReference type="RefSeq" id="WP_013487262.1">
    <property type="nucleotide sequence ID" value="NC_014829.1"/>
</dbReference>
<evidence type="ECO:0000313" key="3">
    <source>
        <dbReference type="Proteomes" id="UP000001401"/>
    </source>
</evidence>
<feature type="transmembrane region" description="Helical" evidence="1">
    <location>
        <begin position="7"/>
        <end position="29"/>
    </location>
</feature>
<dbReference type="Proteomes" id="UP000001401">
    <property type="component" value="Chromosome"/>
</dbReference>
<reference evidence="2" key="1">
    <citation type="submission" date="2010-12" db="EMBL/GenBank/DDBJ databases">
        <title>Complete sequence of Bacillus cellulosilyticus DSM 2522.</title>
        <authorList>
            <consortium name="US DOE Joint Genome Institute"/>
            <person name="Lucas S."/>
            <person name="Copeland A."/>
            <person name="Lapidus A."/>
            <person name="Cheng J.-F."/>
            <person name="Bruce D."/>
            <person name="Goodwin L."/>
            <person name="Pitluck S."/>
            <person name="Chertkov O."/>
            <person name="Detter J.C."/>
            <person name="Han C."/>
            <person name="Tapia R."/>
            <person name="Land M."/>
            <person name="Hauser L."/>
            <person name="Jeffries C."/>
            <person name="Kyrpides N."/>
            <person name="Ivanova N."/>
            <person name="Mikhailova N."/>
            <person name="Brumm P."/>
            <person name="Mead D."/>
            <person name="Woyke T."/>
        </authorList>
    </citation>
    <scope>NUCLEOTIDE SEQUENCE [LARGE SCALE GENOMIC DNA]</scope>
    <source>
        <strain evidence="2">DSM 2522</strain>
    </source>
</reference>
<dbReference type="STRING" id="649639.Bcell_0639"/>
<protein>
    <submittedName>
        <fullName evidence="2">Uncharacterized protein</fullName>
    </submittedName>
</protein>
<proteinExistence type="predicted"/>